<evidence type="ECO:0000313" key="11">
    <source>
        <dbReference type="Proteomes" id="UP001595752"/>
    </source>
</evidence>
<evidence type="ECO:0000256" key="4">
    <source>
        <dbReference type="ARBA" id="ARBA00022679"/>
    </source>
</evidence>
<dbReference type="GO" id="GO:0016301">
    <property type="term" value="F:kinase activity"/>
    <property type="evidence" value="ECO:0007669"/>
    <property type="project" value="UniProtKB-KW"/>
</dbReference>
<organism evidence="10 11">
    <name type="scientific">Bacillus songklensis</name>
    <dbReference type="NCBI Taxonomy" id="1069116"/>
    <lineage>
        <taxon>Bacteria</taxon>
        <taxon>Bacillati</taxon>
        <taxon>Bacillota</taxon>
        <taxon>Bacilli</taxon>
        <taxon>Bacillales</taxon>
        <taxon>Bacillaceae</taxon>
        <taxon>Bacillus</taxon>
    </lineage>
</organism>
<evidence type="ECO:0000256" key="7">
    <source>
        <dbReference type="ARBA" id="ARBA00022840"/>
    </source>
</evidence>
<dbReference type="RefSeq" id="WP_377913683.1">
    <property type="nucleotide sequence ID" value="NZ_JBHRZT010000026.1"/>
</dbReference>
<evidence type="ECO:0000259" key="9">
    <source>
        <dbReference type="PROSITE" id="PS50109"/>
    </source>
</evidence>
<evidence type="ECO:0000256" key="1">
    <source>
        <dbReference type="ARBA" id="ARBA00000085"/>
    </source>
</evidence>
<accession>A0ABV8AZA5</accession>
<evidence type="ECO:0000256" key="2">
    <source>
        <dbReference type="ARBA" id="ARBA00012438"/>
    </source>
</evidence>
<dbReference type="InterPro" id="IPR005467">
    <property type="entry name" value="His_kinase_dom"/>
</dbReference>
<reference evidence="11" key="1">
    <citation type="journal article" date="2019" name="Int. J. Syst. Evol. Microbiol.">
        <title>The Global Catalogue of Microorganisms (GCM) 10K type strain sequencing project: providing services to taxonomists for standard genome sequencing and annotation.</title>
        <authorList>
            <consortium name="The Broad Institute Genomics Platform"/>
            <consortium name="The Broad Institute Genome Sequencing Center for Infectious Disease"/>
            <person name="Wu L."/>
            <person name="Ma J."/>
        </authorList>
    </citation>
    <scope>NUCLEOTIDE SEQUENCE [LARGE SCALE GENOMIC DNA]</scope>
    <source>
        <strain evidence="11">CCUG 61889</strain>
    </source>
</reference>
<dbReference type="PANTHER" id="PTHR43065">
    <property type="entry name" value="SENSOR HISTIDINE KINASE"/>
    <property type="match status" value="1"/>
</dbReference>
<keyword evidence="11" id="KW-1185">Reference proteome</keyword>
<dbReference type="SUPFAM" id="SSF55874">
    <property type="entry name" value="ATPase domain of HSP90 chaperone/DNA topoisomerase II/histidine kinase"/>
    <property type="match status" value="1"/>
</dbReference>
<proteinExistence type="predicted"/>
<evidence type="ECO:0000256" key="5">
    <source>
        <dbReference type="ARBA" id="ARBA00022741"/>
    </source>
</evidence>
<dbReference type="SMART" id="SM00387">
    <property type="entry name" value="HATPase_c"/>
    <property type="match status" value="1"/>
</dbReference>
<keyword evidence="4" id="KW-0808">Transferase</keyword>
<gene>
    <name evidence="10" type="ORF">ACFOU2_07205</name>
</gene>
<dbReference type="Pfam" id="PF02518">
    <property type="entry name" value="HATPase_c"/>
    <property type="match status" value="1"/>
</dbReference>
<evidence type="ECO:0000256" key="3">
    <source>
        <dbReference type="ARBA" id="ARBA00022553"/>
    </source>
</evidence>
<dbReference type="InterPro" id="IPR004358">
    <property type="entry name" value="Sig_transdc_His_kin-like_C"/>
</dbReference>
<feature type="domain" description="Histidine kinase" evidence="9">
    <location>
        <begin position="1"/>
        <end position="125"/>
    </location>
</feature>
<dbReference type="InterPro" id="IPR003594">
    <property type="entry name" value="HATPase_dom"/>
</dbReference>
<dbReference type="PANTHER" id="PTHR43065:SF10">
    <property type="entry name" value="PEROXIDE STRESS-ACTIVATED HISTIDINE KINASE MAK3"/>
    <property type="match status" value="1"/>
</dbReference>
<keyword evidence="6 10" id="KW-0418">Kinase</keyword>
<evidence type="ECO:0000256" key="6">
    <source>
        <dbReference type="ARBA" id="ARBA00022777"/>
    </source>
</evidence>
<dbReference type="PROSITE" id="PS50109">
    <property type="entry name" value="HIS_KIN"/>
    <property type="match status" value="1"/>
</dbReference>
<dbReference type="EMBL" id="JBHRZT010000026">
    <property type="protein sequence ID" value="MFC3883318.1"/>
    <property type="molecule type" value="Genomic_DNA"/>
</dbReference>
<name>A0ABV8AZA5_9BACI</name>
<keyword evidence="3" id="KW-0597">Phosphoprotein</keyword>
<dbReference type="Proteomes" id="UP001595752">
    <property type="component" value="Unassembled WGS sequence"/>
</dbReference>
<comment type="catalytic activity">
    <reaction evidence="1">
        <text>ATP + protein L-histidine = ADP + protein N-phospho-L-histidine.</text>
        <dbReference type="EC" id="2.7.13.3"/>
    </reaction>
</comment>
<dbReference type="PRINTS" id="PR00344">
    <property type="entry name" value="BCTRLSENSOR"/>
</dbReference>
<evidence type="ECO:0000313" key="10">
    <source>
        <dbReference type="EMBL" id="MFC3883318.1"/>
    </source>
</evidence>
<evidence type="ECO:0000256" key="8">
    <source>
        <dbReference type="ARBA" id="ARBA00023012"/>
    </source>
</evidence>
<dbReference type="EC" id="2.7.13.3" evidence="2"/>
<keyword evidence="5" id="KW-0547">Nucleotide-binding</keyword>
<dbReference type="Gene3D" id="3.30.565.10">
    <property type="entry name" value="Histidine kinase-like ATPase, C-terminal domain"/>
    <property type="match status" value="1"/>
</dbReference>
<comment type="caution">
    <text evidence="10">The sequence shown here is derived from an EMBL/GenBank/DDBJ whole genome shotgun (WGS) entry which is preliminary data.</text>
</comment>
<keyword evidence="7" id="KW-0067">ATP-binding</keyword>
<dbReference type="CDD" id="cd00075">
    <property type="entry name" value="HATPase"/>
    <property type="match status" value="1"/>
</dbReference>
<protein>
    <recommendedName>
        <fullName evidence="2">histidine kinase</fullName>
        <ecNumber evidence="2">2.7.13.3</ecNumber>
    </recommendedName>
</protein>
<sequence>MHHIECMLSLPKHPIFIHCTKDQIKQVLLNLTKNALDSMTTGGILRLSVTKDDHHCTIKVKDTGTGIPPEQLKKIFHPFFTSKDTGTGLGLMVCKRIVEMYGGTISIESIVNKGTEVSVKLPLSHG</sequence>
<dbReference type="InterPro" id="IPR036890">
    <property type="entry name" value="HATPase_C_sf"/>
</dbReference>
<keyword evidence="8" id="KW-0902">Two-component regulatory system</keyword>